<gene>
    <name evidence="2" type="ORF">LRS1606.416</name>
</gene>
<sequence length="118" mass="12899">MHHNALRGYAYDAYRASAYSRTPWQRVPRTLDKRQPESASDTQVPAKTFDIAAPGRSFAVPIRIELAVPVLRLLDGVSSQHKSSLTAVAVDYDGTTVSSRRFVVNAGIAAALAAWSQR</sequence>
<keyword evidence="2" id="KW-0614">Plasmid</keyword>
<proteinExistence type="predicted"/>
<evidence type="ECO:0000256" key="1">
    <source>
        <dbReference type="SAM" id="MobiDB-lite"/>
    </source>
</evidence>
<protein>
    <submittedName>
        <fullName evidence="2">Uncharacterized protein</fullName>
    </submittedName>
</protein>
<geneLocation type="plasmid" evidence="2">
    <name>pNSL1</name>
</geneLocation>
<dbReference type="EMBL" id="KJ605395">
    <property type="protein sequence ID" value="AIU93850.1"/>
    <property type="molecule type" value="Genomic_DNA"/>
</dbReference>
<name>A0A097SQR3_9NOCA</name>
<reference evidence="2" key="1">
    <citation type="submission" date="2014-03" db="EMBL/GenBank/DDBJ databases">
        <authorList>
            <person name="Zhang G."/>
            <person name="Zhu L."/>
            <person name="Fang P."/>
        </authorList>
    </citation>
    <scope>NUCLEOTIDE SEQUENCE</scope>
    <source>
        <strain evidence="2">NS1</strain>
        <plasmid evidence="2">pNSL1</plasmid>
    </source>
</reference>
<accession>A0A097SQR3</accession>
<organism evidence="2">
    <name type="scientific">Rhodococcus sp. NS1</name>
    <dbReference type="NCBI Taxonomy" id="402236"/>
    <lineage>
        <taxon>Bacteria</taxon>
        <taxon>Bacillati</taxon>
        <taxon>Actinomycetota</taxon>
        <taxon>Actinomycetes</taxon>
        <taxon>Mycobacteriales</taxon>
        <taxon>Nocardiaceae</taxon>
        <taxon>Rhodococcus</taxon>
    </lineage>
</organism>
<feature type="region of interest" description="Disordered" evidence="1">
    <location>
        <begin position="25"/>
        <end position="45"/>
    </location>
</feature>
<dbReference type="AlphaFoldDB" id="A0A097SQR3"/>
<evidence type="ECO:0000313" key="2">
    <source>
        <dbReference type="EMBL" id="AIU93850.1"/>
    </source>
</evidence>